<sequence length="59" mass="7212">MGQVLIVNILNKWKNHFRIPFTDPYKIEYHYFEHKCSITESRSAKISIRRSCDYFNLFL</sequence>
<organism evidence="1 2">
    <name type="scientific">Leptospira weilii str. 2006001853</name>
    <dbReference type="NCBI Taxonomy" id="1001589"/>
    <lineage>
        <taxon>Bacteria</taxon>
        <taxon>Pseudomonadati</taxon>
        <taxon>Spirochaetota</taxon>
        <taxon>Spirochaetia</taxon>
        <taxon>Leptospirales</taxon>
        <taxon>Leptospiraceae</taxon>
        <taxon>Leptospira</taxon>
    </lineage>
</organism>
<reference evidence="1 2" key="1">
    <citation type="submission" date="2012-10" db="EMBL/GenBank/DDBJ databases">
        <authorList>
            <person name="Harkins D.M."/>
            <person name="Durkin A.S."/>
            <person name="Brinkac L.M."/>
            <person name="Haft D.H."/>
            <person name="Selengut J.D."/>
            <person name="Sanka R."/>
            <person name="DePew J."/>
            <person name="Purushe J."/>
            <person name="Whelen A.C."/>
            <person name="Vinetz J.M."/>
            <person name="Sutton G.G."/>
            <person name="Nierman W.C."/>
            <person name="Fouts D.E."/>
        </authorList>
    </citation>
    <scope>NUCLEOTIDE SEQUENCE [LARGE SCALE GENOMIC DNA]</scope>
    <source>
        <strain evidence="1 2">2006001853</strain>
    </source>
</reference>
<protein>
    <submittedName>
        <fullName evidence="1">Uncharacterized protein</fullName>
    </submittedName>
</protein>
<evidence type="ECO:0000313" key="2">
    <source>
        <dbReference type="Proteomes" id="UP000001338"/>
    </source>
</evidence>
<evidence type="ECO:0000313" key="1">
    <source>
        <dbReference type="EMBL" id="EKR62514.1"/>
    </source>
</evidence>
<accession>A0A828YWA9</accession>
<dbReference type="AlphaFoldDB" id="A0A828YWA9"/>
<name>A0A828YWA9_9LEPT</name>
<comment type="caution">
    <text evidence="1">The sequence shown here is derived from an EMBL/GenBank/DDBJ whole genome shotgun (WGS) entry which is preliminary data.</text>
</comment>
<dbReference type="Proteomes" id="UP000001338">
    <property type="component" value="Unassembled WGS sequence"/>
</dbReference>
<dbReference type="EMBL" id="AFLV02000079">
    <property type="protein sequence ID" value="EKR62514.1"/>
    <property type="molecule type" value="Genomic_DNA"/>
</dbReference>
<gene>
    <name evidence="1" type="ORF">LEP1GSC036_1940</name>
</gene>
<proteinExistence type="predicted"/>